<reference evidence="1" key="1">
    <citation type="submission" date="2014-02" db="EMBL/GenBank/DDBJ databases">
        <title>The Genome Sequence of Trichophyton rubrum (morphotype fischeri) CBS 288.86.</title>
        <authorList>
            <consortium name="The Broad Institute Genomics Platform"/>
            <person name="Cuomo C.A."/>
            <person name="White T.C."/>
            <person name="Graser Y."/>
            <person name="Martinez-Rossi N."/>
            <person name="Heitman J."/>
            <person name="Young S.K."/>
            <person name="Zeng Q."/>
            <person name="Gargeya S."/>
            <person name="Abouelleil A."/>
            <person name="Alvarado L."/>
            <person name="Chapman S.B."/>
            <person name="Gainer-Dewar J."/>
            <person name="Goldberg J."/>
            <person name="Griggs A."/>
            <person name="Gujja S."/>
            <person name="Hansen M."/>
            <person name="Howarth C."/>
            <person name="Imamovic A."/>
            <person name="Larimer J."/>
            <person name="Martinez D."/>
            <person name="Murphy C."/>
            <person name="Pearson M.D."/>
            <person name="Persinoti G."/>
            <person name="Poon T."/>
            <person name="Priest M."/>
            <person name="Roberts A.D."/>
            <person name="Saif S."/>
            <person name="Shea T.D."/>
            <person name="Sykes S.N."/>
            <person name="Wortman J."/>
            <person name="Nusbaum C."/>
            <person name="Birren B."/>
        </authorList>
    </citation>
    <scope>NUCLEOTIDE SEQUENCE [LARGE SCALE GENOMIC DNA]</scope>
    <source>
        <strain evidence="1">CBS 288.86</strain>
    </source>
</reference>
<name>A0A022VNF0_TRIRU</name>
<evidence type="ECO:0000313" key="1">
    <source>
        <dbReference type="EMBL" id="EZF47822.1"/>
    </source>
</evidence>
<organism evidence="1">
    <name type="scientific">Trichophyton rubrum CBS 288.86</name>
    <dbReference type="NCBI Taxonomy" id="1215330"/>
    <lineage>
        <taxon>Eukaryota</taxon>
        <taxon>Fungi</taxon>
        <taxon>Dikarya</taxon>
        <taxon>Ascomycota</taxon>
        <taxon>Pezizomycotina</taxon>
        <taxon>Eurotiomycetes</taxon>
        <taxon>Eurotiomycetidae</taxon>
        <taxon>Onygenales</taxon>
        <taxon>Arthrodermataceae</taxon>
        <taxon>Trichophyton</taxon>
    </lineage>
</organism>
<dbReference type="OrthoDB" id="5979581at2759"/>
<protein>
    <recommendedName>
        <fullName evidence="2">Protein kinase domain-containing protein</fullName>
    </recommendedName>
</protein>
<dbReference type="Proteomes" id="UP000023758">
    <property type="component" value="Unassembled WGS sequence"/>
</dbReference>
<evidence type="ECO:0008006" key="2">
    <source>
        <dbReference type="Google" id="ProtNLM"/>
    </source>
</evidence>
<sequence length="116" mass="13070">MRSLFDGTLAKGADISSQQIDNLGISSLPPQWWERWDARHEYFDKGGIPPGNCTVNPLLEQAFVEEIQAALREKGVEAFSEEEKAAVLAIFRSMLVFDHEKRASARSLLASDWMMN</sequence>
<proteinExistence type="predicted"/>
<dbReference type="HOGENOM" id="CLU_000288_81_2_1"/>
<gene>
    <name evidence="1" type="ORF">H103_08551</name>
</gene>
<dbReference type="Gene3D" id="1.10.510.10">
    <property type="entry name" value="Transferase(Phosphotransferase) domain 1"/>
    <property type="match status" value="1"/>
</dbReference>
<accession>A0A022VNF0</accession>
<dbReference type="EMBL" id="KK207940">
    <property type="protein sequence ID" value="EZF47822.1"/>
    <property type="molecule type" value="Genomic_DNA"/>
</dbReference>
<dbReference type="AlphaFoldDB" id="A0A022VNF0"/>